<feature type="domain" description="PTS EIIA type-2" evidence="7">
    <location>
        <begin position="6"/>
        <end position="150"/>
    </location>
</feature>
<dbReference type="InterPro" id="IPR002178">
    <property type="entry name" value="PTS_EIIA_type-2_dom"/>
</dbReference>
<reference evidence="8 9" key="1">
    <citation type="submission" date="2017-06" db="EMBL/GenBank/DDBJ databases">
        <title>Novel microbial phyla capable of carbon fixation and sulfur reduction in deep-sea sediments.</title>
        <authorList>
            <person name="Huang J."/>
            <person name="Baker B."/>
            <person name="Wang Y."/>
        </authorList>
    </citation>
    <scope>NUCLEOTIDE SEQUENCE [LARGE SCALE GENOMIC DNA]</scope>
    <source>
        <strain evidence="8">B3_LCP</strain>
    </source>
</reference>
<sequence>MKDLQDLLQPKAIFLDIAGKDKFDVIHQIITKMGDLGLVQDTVQFEEEVIQREREIPTGLQTGTALPHARSKVVSEIVMAFARLKEGVDFGASDSEPAKLIFLFGVPNDQINEYLKLAAKLCRLLKQKKFRRKLLDAKSANQIIKILSIP</sequence>
<evidence type="ECO:0000256" key="1">
    <source>
        <dbReference type="ARBA" id="ARBA00004496"/>
    </source>
</evidence>
<comment type="subcellular location">
    <subcellularLocation>
        <location evidence="1">Cytoplasm</location>
    </subcellularLocation>
</comment>
<keyword evidence="6" id="KW-0598">Phosphotransferase system</keyword>
<dbReference type="GO" id="GO:0009401">
    <property type="term" value="P:phosphoenolpyruvate-dependent sugar phosphotransferase system"/>
    <property type="evidence" value="ECO:0007669"/>
    <property type="project" value="UniProtKB-KW"/>
</dbReference>
<dbReference type="PANTHER" id="PTHR47738">
    <property type="entry name" value="PTS SYSTEM FRUCTOSE-LIKE EIIA COMPONENT-RELATED"/>
    <property type="match status" value="1"/>
</dbReference>
<dbReference type="InterPro" id="IPR016152">
    <property type="entry name" value="PTrfase/Anion_transptr"/>
</dbReference>
<keyword evidence="5" id="KW-0808">Transferase</keyword>
<dbReference type="Proteomes" id="UP000319619">
    <property type="component" value="Unassembled WGS sequence"/>
</dbReference>
<dbReference type="GO" id="GO:0008982">
    <property type="term" value="F:protein-N(PI)-phosphohistidine-sugar phosphotransferase activity"/>
    <property type="evidence" value="ECO:0007669"/>
    <property type="project" value="InterPro"/>
</dbReference>
<keyword evidence="3" id="KW-0597">Phosphoprotein</keyword>
<dbReference type="InterPro" id="IPR004715">
    <property type="entry name" value="PTS_IIA_fruc"/>
</dbReference>
<evidence type="ECO:0000256" key="6">
    <source>
        <dbReference type="ARBA" id="ARBA00022683"/>
    </source>
</evidence>
<dbReference type="FunFam" id="3.40.930.10:FF:000009">
    <property type="entry name" value="PTS system, fructose specific IIABC component"/>
    <property type="match status" value="1"/>
</dbReference>
<protein>
    <recommendedName>
        <fullName evidence="7">PTS EIIA type-2 domain-containing protein</fullName>
    </recommendedName>
</protein>
<dbReference type="InterPro" id="IPR051541">
    <property type="entry name" value="PTS_SugarTrans_NitroReg"/>
</dbReference>
<dbReference type="Gene3D" id="3.40.930.10">
    <property type="entry name" value="Mannitol-specific EII, Chain A"/>
    <property type="match status" value="1"/>
</dbReference>
<proteinExistence type="predicted"/>
<comment type="caution">
    <text evidence="8">The sequence shown here is derived from an EMBL/GenBank/DDBJ whole genome shotgun (WGS) entry which is preliminary data.</text>
</comment>
<organism evidence="8 9">
    <name type="scientific">candidate division LCP-89 bacterium B3_LCP</name>
    <dbReference type="NCBI Taxonomy" id="2012998"/>
    <lineage>
        <taxon>Bacteria</taxon>
        <taxon>Pseudomonadati</taxon>
        <taxon>Bacteria division LCP-89</taxon>
    </lineage>
</organism>
<dbReference type="Pfam" id="PF00359">
    <property type="entry name" value="PTS_EIIA_2"/>
    <property type="match status" value="1"/>
</dbReference>
<dbReference type="NCBIfam" id="TIGR00848">
    <property type="entry name" value="fruA"/>
    <property type="match status" value="1"/>
</dbReference>
<dbReference type="SUPFAM" id="SSF55804">
    <property type="entry name" value="Phoshotransferase/anion transport protein"/>
    <property type="match status" value="1"/>
</dbReference>
<dbReference type="GO" id="GO:0016020">
    <property type="term" value="C:membrane"/>
    <property type="evidence" value="ECO:0007669"/>
    <property type="project" value="InterPro"/>
</dbReference>
<evidence type="ECO:0000313" key="8">
    <source>
        <dbReference type="EMBL" id="TKJ36842.1"/>
    </source>
</evidence>
<evidence type="ECO:0000256" key="4">
    <source>
        <dbReference type="ARBA" id="ARBA00022597"/>
    </source>
</evidence>
<dbReference type="GO" id="GO:0005737">
    <property type="term" value="C:cytoplasm"/>
    <property type="evidence" value="ECO:0007669"/>
    <property type="project" value="UniProtKB-SubCell"/>
</dbReference>
<dbReference type="AlphaFoldDB" id="A0A532UPL5"/>
<keyword evidence="4" id="KW-0762">Sugar transport</keyword>
<dbReference type="CDD" id="cd00211">
    <property type="entry name" value="PTS_IIA_fru"/>
    <property type="match status" value="1"/>
</dbReference>
<evidence type="ECO:0000313" key="9">
    <source>
        <dbReference type="Proteomes" id="UP000319619"/>
    </source>
</evidence>
<dbReference type="EMBL" id="NJBN01000015">
    <property type="protein sequence ID" value="TKJ36842.1"/>
    <property type="molecule type" value="Genomic_DNA"/>
</dbReference>
<evidence type="ECO:0000259" key="7">
    <source>
        <dbReference type="PROSITE" id="PS51094"/>
    </source>
</evidence>
<evidence type="ECO:0000256" key="3">
    <source>
        <dbReference type="ARBA" id="ARBA00022553"/>
    </source>
</evidence>
<gene>
    <name evidence="8" type="ORF">CEE37_14755</name>
</gene>
<dbReference type="PROSITE" id="PS51094">
    <property type="entry name" value="PTS_EIIA_TYPE_2"/>
    <property type="match status" value="1"/>
</dbReference>
<evidence type="ECO:0000256" key="5">
    <source>
        <dbReference type="ARBA" id="ARBA00022679"/>
    </source>
</evidence>
<name>A0A532UPL5_UNCL8</name>
<accession>A0A532UPL5</accession>
<evidence type="ECO:0000256" key="2">
    <source>
        <dbReference type="ARBA" id="ARBA00022448"/>
    </source>
</evidence>
<keyword evidence="2" id="KW-0813">Transport</keyword>